<reference evidence="2 3" key="1">
    <citation type="submission" date="2021-07" db="EMBL/GenBank/DDBJ databases">
        <authorList>
            <consortium name="Genoscope - CEA"/>
            <person name="William W."/>
        </authorList>
    </citation>
    <scope>NUCLEOTIDE SEQUENCE [LARGE SCALE GENOMIC DNA]</scope>
</reference>
<dbReference type="AlphaFoldDB" id="A0A8D9I5B2"/>
<proteinExistence type="predicted"/>
<protein>
    <submittedName>
        <fullName evidence="2">Uncharacterized protein</fullName>
    </submittedName>
</protein>
<name>A0A8D9I5B2_BRACM</name>
<sequence length="161" mass="18542">MEHIILISGKWKVEKTKWLFEADNDRGSILVAANEGTQFEDFLKIIFEDYRVDFAENNLELRYIFPKRNLHNQSINTPPVKIGNDRQFHAFLGLRKVEDVRLCVEFKANKSAGEGDGEDQKQSIQGDDPLCEDEEDTDEEGDRFDYCDDPDGATSDDENFT</sequence>
<feature type="region of interest" description="Disordered" evidence="1">
    <location>
        <begin position="111"/>
        <end position="161"/>
    </location>
</feature>
<organism evidence="2 3">
    <name type="scientific">Brassica campestris</name>
    <name type="common">Field mustard</name>
    <dbReference type="NCBI Taxonomy" id="3711"/>
    <lineage>
        <taxon>Eukaryota</taxon>
        <taxon>Viridiplantae</taxon>
        <taxon>Streptophyta</taxon>
        <taxon>Embryophyta</taxon>
        <taxon>Tracheophyta</taxon>
        <taxon>Spermatophyta</taxon>
        <taxon>Magnoliopsida</taxon>
        <taxon>eudicotyledons</taxon>
        <taxon>Gunneridae</taxon>
        <taxon>Pentapetalae</taxon>
        <taxon>rosids</taxon>
        <taxon>malvids</taxon>
        <taxon>Brassicales</taxon>
        <taxon>Brassicaceae</taxon>
        <taxon>Brassiceae</taxon>
        <taxon>Brassica</taxon>
    </lineage>
</organism>
<accession>A0A8D9I5B2</accession>
<dbReference type="Gramene" id="A10p07600.2_BraZ1">
    <property type="protein sequence ID" value="A10p07600.2_BraZ1.CDS.1"/>
    <property type="gene ID" value="A10g07600.2_BraZ1"/>
</dbReference>
<evidence type="ECO:0000313" key="3">
    <source>
        <dbReference type="Proteomes" id="UP000694005"/>
    </source>
</evidence>
<feature type="compositionally biased region" description="Acidic residues" evidence="1">
    <location>
        <begin position="129"/>
        <end position="161"/>
    </location>
</feature>
<evidence type="ECO:0000313" key="2">
    <source>
        <dbReference type="EMBL" id="CAG7909514.1"/>
    </source>
</evidence>
<dbReference type="EMBL" id="LS974626">
    <property type="protein sequence ID" value="CAG7909514.1"/>
    <property type="molecule type" value="Genomic_DNA"/>
</dbReference>
<gene>
    <name evidence="2" type="ORF">BRAPAZ1V2_A10P07600.2</name>
</gene>
<feature type="non-terminal residue" evidence="2">
    <location>
        <position position="161"/>
    </location>
</feature>
<evidence type="ECO:0000256" key="1">
    <source>
        <dbReference type="SAM" id="MobiDB-lite"/>
    </source>
</evidence>
<dbReference type="Proteomes" id="UP000694005">
    <property type="component" value="Chromosome A10"/>
</dbReference>